<dbReference type="Gene3D" id="1.25.10.10">
    <property type="entry name" value="Leucine-rich Repeat Variant"/>
    <property type="match status" value="1"/>
</dbReference>
<dbReference type="GO" id="GO:0051301">
    <property type="term" value="P:cell division"/>
    <property type="evidence" value="ECO:0007669"/>
    <property type="project" value="UniProtKB-KW"/>
</dbReference>
<organism evidence="8 9">
    <name type="scientific">Trifolium medium</name>
    <dbReference type="NCBI Taxonomy" id="97028"/>
    <lineage>
        <taxon>Eukaryota</taxon>
        <taxon>Viridiplantae</taxon>
        <taxon>Streptophyta</taxon>
        <taxon>Embryophyta</taxon>
        <taxon>Tracheophyta</taxon>
        <taxon>Spermatophyta</taxon>
        <taxon>Magnoliopsida</taxon>
        <taxon>eudicotyledons</taxon>
        <taxon>Gunneridae</taxon>
        <taxon>Pentapetalae</taxon>
        <taxon>rosids</taxon>
        <taxon>fabids</taxon>
        <taxon>Fabales</taxon>
        <taxon>Fabaceae</taxon>
        <taxon>Papilionoideae</taxon>
        <taxon>50 kb inversion clade</taxon>
        <taxon>NPAAA clade</taxon>
        <taxon>Hologalegina</taxon>
        <taxon>IRL clade</taxon>
        <taxon>Trifolieae</taxon>
        <taxon>Trifolium</taxon>
    </lineage>
</organism>
<dbReference type="InterPro" id="IPR011989">
    <property type="entry name" value="ARM-like"/>
</dbReference>
<gene>
    <name evidence="8" type="ORF">A2U01_0009848</name>
</gene>
<proteinExistence type="predicted"/>
<dbReference type="Pfam" id="PF20168">
    <property type="entry name" value="PDS5"/>
    <property type="match status" value="1"/>
</dbReference>
<dbReference type="EMBL" id="LXQA010015174">
    <property type="protein sequence ID" value="MCH88955.1"/>
    <property type="molecule type" value="Genomic_DNA"/>
</dbReference>
<dbReference type="InterPro" id="IPR039776">
    <property type="entry name" value="Pds5"/>
</dbReference>
<dbReference type="Proteomes" id="UP000265520">
    <property type="component" value="Unassembled WGS sequence"/>
</dbReference>
<dbReference type="InterPro" id="IPR016024">
    <property type="entry name" value="ARM-type_fold"/>
</dbReference>
<comment type="caution">
    <text evidence="8">The sequence shown here is derived from an EMBL/GenBank/DDBJ whole genome shotgun (WGS) entry which is preliminary data.</text>
</comment>
<dbReference type="FunFam" id="1.25.10.10:FF:000420">
    <property type="entry name" value="Sister chromatid cohesion protein PDS5 isogeny B"/>
    <property type="match status" value="1"/>
</dbReference>
<dbReference type="GO" id="GO:0007064">
    <property type="term" value="P:mitotic sister chromatid cohesion"/>
    <property type="evidence" value="ECO:0007669"/>
    <property type="project" value="InterPro"/>
</dbReference>
<name>A0A392MPE0_9FABA</name>
<keyword evidence="6" id="KW-0539">Nucleus</keyword>
<dbReference type="AlphaFoldDB" id="A0A392MPE0"/>
<evidence type="ECO:0000256" key="4">
    <source>
        <dbReference type="ARBA" id="ARBA00022776"/>
    </source>
</evidence>
<sequence length="232" mass="26229">MNVIKQCIGTLEPSIKHFFLSLVSGESKPVNSQVQYHEVLYDICCCAPQILSGILPYVTGELQTDQLETRLKAVNLVGDIIALPGISTAEAFQPILSEFLKRLTDRDFGVRMSVLEHLKSSLLSNPQWPKAPEIISALCDRLLDFDDNFRKQVVAVICDVACHTLHAVPLEAVNLVAERLHDKSQLVKKYTMERLAEIYRVFCEKSSDTVNPSGYNWIPGKILRCFYDKDFR</sequence>
<keyword evidence="7" id="KW-0131">Cell cycle</keyword>
<evidence type="ECO:0000256" key="7">
    <source>
        <dbReference type="ARBA" id="ARBA00023306"/>
    </source>
</evidence>
<evidence type="ECO:0000256" key="6">
    <source>
        <dbReference type="ARBA" id="ARBA00023242"/>
    </source>
</evidence>
<evidence type="ECO:0000256" key="1">
    <source>
        <dbReference type="ARBA" id="ARBA00004123"/>
    </source>
</evidence>
<comment type="subcellular location">
    <subcellularLocation>
        <location evidence="1">Nucleus</location>
    </subcellularLocation>
</comment>
<evidence type="ECO:0000256" key="3">
    <source>
        <dbReference type="ARBA" id="ARBA00022763"/>
    </source>
</evidence>
<keyword evidence="3" id="KW-0227">DNA damage</keyword>
<dbReference type="GO" id="GO:0005634">
    <property type="term" value="C:nucleus"/>
    <property type="evidence" value="ECO:0007669"/>
    <property type="project" value="UniProtKB-SubCell"/>
</dbReference>
<reference evidence="8 9" key="1">
    <citation type="journal article" date="2018" name="Front. Plant Sci.">
        <title>Red Clover (Trifolium pratense) and Zigzag Clover (T. medium) - A Picture of Genomic Similarities and Differences.</title>
        <authorList>
            <person name="Dluhosova J."/>
            <person name="Istvanek J."/>
            <person name="Nedelnik J."/>
            <person name="Repkova J."/>
        </authorList>
    </citation>
    <scope>NUCLEOTIDE SEQUENCE [LARGE SCALE GENOMIC DNA]</scope>
    <source>
        <strain evidence="9">cv. 10/8</strain>
        <tissue evidence="8">Leaf</tissue>
    </source>
</reference>
<dbReference type="PANTHER" id="PTHR12663">
    <property type="entry name" value="ANDROGEN INDUCED INHIBITOR OF PROLIFERATION AS3 / PDS5-RELATED"/>
    <property type="match status" value="1"/>
</dbReference>
<keyword evidence="2" id="KW-0132">Cell division</keyword>
<evidence type="ECO:0000313" key="9">
    <source>
        <dbReference type="Proteomes" id="UP000265520"/>
    </source>
</evidence>
<evidence type="ECO:0000256" key="2">
    <source>
        <dbReference type="ARBA" id="ARBA00022618"/>
    </source>
</evidence>
<dbReference type="GO" id="GO:0006281">
    <property type="term" value="P:DNA repair"/>
    <property type="evidence" value="ECO:0007669"/>
    <property type="project" value="UniProtKB-KW"/>
</dbReference>
<keyword evidence="4" id="KW-0498">Mitosis</keyword>
<protein>
    <submittedName>
        <fullName evidence="8">Sister chromatid cohesion PDS5-like protein</fullName>
    </submittedName>
</protein>
<keyword evidence="5" id="KW-0234">DNA repair</keyword>
<keyword evidence="9" id="KW-1185">Reference proteome</keyword>
<evidence type="ECO:0000313" key="8">
    <source>
        <dbReference type="EMBL" id="MCH88955.1"/>
    </source>
</evidence>
<evidence type="ECO:0000256" key="5">
    <source>
        <dbReference type="ARBA" id="ARBA00023204"/>
    </source>
</evidence>
<dbReference type="GO" id="GO:0000785">
    <property type="term" value="C:chromatin"/>
    <property type="evidence" value="ECO:0007669"/>
    <property type="project" value="TreeGrafter"/>
</dbReference>
<dbReference type="GO" id="GO:0035825">
    <property type="term" value="P:homologous recombination"/>
    <property type="evidence" value="ECO:0007669"/>
    <property type="project" value="UniProtKB-ARBA"/>
</dbReference>
<dbReference type="PANTHER" id="PTHR12663:SF67">
    <property type="entry name" value="HEAT"/>
    <property type="match status" value="1"/>
</dbReference>
<dbReference type="SUPFAM" id="SSF48371">
    <property type="entry name" value="ARM repeat"/>
    <property type="match status" value="1"/>
</dbReference>
<accession>A0A392MPE0</accession>